<sequence length="90" mass="10113">MTSELPDSYYATPRDSDSLVSDFLAMTSPLTAPIPRHRPPVPILEICLGCSSKKFFGFGKMRTLYHCPWTDTNLTRAADEHIPRIPAYPT</sequence>
<dbReference type="EMBL" id="D32052">
    <property type="protein sequence ID" value="BAA06815.1"/>
    <property type="molecule type" value="Genomic_DNA"/>
</dbReference>
<protein>
    <submittedName>
        <fullName evidence="1">ORF90</fullName>
    </submittedName>
</protein>
<evidence type="ECO:0000313" key="1">
    <source>
        <dbReference type="EMBL" id="BAA06815.1"/>
    </source>
</evidence>
<proteinExistence type="predicted"/>
<dbReference type="AlphaFoldDB" id="Q35306"/>
<reference evidence="1" key="1">
    <citation type="journal article" date="1985" name="Dokl. Akad. Nauk SSSR">
        <title>Structure of long and short copies of the mobile dispersed gene MDG3 of Drosophila melanogaster.</title>
        <authorList>
            <person name="Baev A.A."/>
            <person name="Dzhumagaliev E.B."/>
            <person name="Lyubomirskaya N.V."/>
            <person name="Mizrokhi L.Y."/>
            <person name="Il'in Y.V."/>
        </authorList>
    </citation>
    <scope>NUCLEOTIDE SEQUENCE</scope>
</reference>
<keyword evidence="1" id="KW-0496">Mitochondrion</keyword>
<dbReference type="PIR" id="T03194">
    <property type="entry name" value="T03194"/>
</dbReference>
<geneLocation type="mitochondrion" evidence="1"/>
<reference evidence="1" key="2">
    <citation type="journal article" date="1994" name="Plant Cell Physiol.">
        <title>Nucleotide sequence of a 28-kbp portion of rice mitochondrial DNA: the existence of many sequences that correspond to parts of mitochondrial genes in intergenic regions.</title>
        <authorList>
            <person name="Itadani H."/>
            <person name="Wakasugi T."/>
            <person name="Sugita M."/>
            <person name="Sugiura M."/>
            <person name="Nakazono M."/>
            <person name="Hirai A."/>
        </authorList>
    </citation>
    <scope>NUCLEOTIDE SEQUENCE</scope>
</reference>
<name>Q35306_ORYSJ</name>
<accession>Q35306</accession>
<organism evidence="1">
    <name type="scientific">Oryza sativa subsp. japonica</name>
    <name type="common">Rice</name>
    <dbReference type="NCBI Taxonomy" id="39947"/>
    <lineage>
        <taxon>Eukaryota</taxon>
        <taxon>Viridiplantae</taxon>
        <taxon>Streptophyta</taxon>
        <taxon>Embryophyta</taxon>
        <taxon>Tracheophyta</taxon>
        <taxon>Spermatophyta</taxon>
        <taxon>Magnoliopsida</taxon>
        <taxon>Liliopsida</taxon>
        <taxon>Poales</taxon>
        <taxon>Poaceae</taxon>
        <taxon>BOP clade</taxon>
        <taxon>Oryzoideae</taxon>
        <taxon>Oryzeae</taxon>
        <taxon>Oryzinae</taxon>
        <taxon>Oryza</taxon>
        <taxon>Oryza sativa</taxon>
    </lineage>
</organism>
<reference evidence="1" key="3">
    <citation type="journal article" date="1995" name="Curr. Genet.">
        <title>The rps3-rpl16-nad3-rps12 gene cluster in rice mitochondrial DNA is transcribed from alternative promoters.</title>
        <authorList>
            <person name="Nakazono M."/>
            <person name="Itadani H."/>
            <person name="Wakasugi T."/>
            <person name="Tsutsumi N."/>
            <person name="Sugiura M."/>
            <person name="Hirai A."/>
        </authorList>
    </citation>
    <scope>NUCLEOTIDE SEQUENCE</scope>
</reference>
<dbReference type="GO" id="GO:0005739">
    <property type="term" value="C:mitochondrion"/>
    <property type="evidence" value="ECO:0000250"/>
    <property type="project" value="Gramene"/>
</dbReference>